<keyword evidence="1" id="KW-0812">Transmembrane</keyword>
<evidence type="ECO:0000313" key="2">
    <source>
        <dbReference type="EMBL" id="CAD7276814.1"/>
    </source>
</evidence>
<keyword evidence="1" id="KW-0472">Membrane</keyword>
<accession>A0A7R9GDH3</accession>
<dbReference type="EMBL" id="OA882757">
    <property type="protein sequence ID" value="CAD7276814.1"/>
    <property type="molecule type" value="Genomic_DNA"/>
</dbReference>
<dbReference type="Proteomes" id="UP000678499">
    <property type="component" value="Unassembled WGS sequence"/>
</dbReference>
<protein>
    <submittedName>
        <fullName evidence="2">Uncharacterized protein</fullName>
    </submittedName>
</protein>
<keyword evidence="3" id="KW-1185">Reference proteome</keyword>
<reference evidence="2" key="1">
    <citation type="submission" date="2020-11" db="EMBL/GenBank/DDBJ databases">
        <authorList>
            <person name="Tran Van P."/>
        </authorList>
    </citation>
    <scope>NUCLEOTIDE SEQUENCE</scope>
</reference>
<gene>
    <name evidence="2" type="ORF">NMOB1V02_LOCUS4564</name>
</gene>
<evidence type="ECO:0000256" key="1">
    <source>
        <dbReference type="SAM" id="Phobius"/>
    </source>
</evidence>
<feature type="transmembrane region" description="Helical" evidence="1">
    <location>
        <begin position="156"/>
        <end position="177"/>
    </location>
</feature>
<name>A0A7R9GDH3_9CRUS</name>
<evidence type="ECO:0000313" key="3">
    <source>
        <dbReference type="Proteomes" id="UP000678499"/>
    </source>
</evidence>
<organism evidence="2">
    <name type="scientific">Notodromas monacha</name>
    <dbReference type="NCBI Taxonomy" id="399045"/>
    <lineage>
        <taxon>Eukaryota</taxon>
        <taxon>Metazoa</taxon>
        <taxon>Ecdysozoa</taxon>
        <taxon>Arthropoda</taxon>
        <taxon>Crustacea</taxon>
        <taxon>Oligostraca</taxon>
        <taxon>Ostracoda</taxon>
        <taxon>Podocopa</taxon>
        <taxon>Podocopida</taxon>
        <taxon>Cypridocopina</taxon>
        <taxon>Cypridoidea</taxon>
        <taxon>Cyprididae</taxon>
        <taxon>Notodromas</taxon>
    </lineage>
</organism>
<dbReference type="EMBL" id="CAJPEX010000720">
    <property type="protein sequence ID" value="CAG0916966.1"/>
    <property type="molecule type" value="Genomic_DNA"/>
</dbReference>
<dbReference type="AlphaFoldDB" id="A0A7R9GDH3"/>
<sequence>MHIGRKSGGKIPRVFGGCDSLSLLSSFADGFQFIRKQKWLPENDPLTCLYPEKWVVGERQDLYRKADLHRLVFTFRRGTWKKLFFKLYCTDVDAHVTQVVDATQDNSDPIQLNVECSWTIFAKHPESCEVLKLAYATDNNFSNTVTFPRPRTGTRIGILVGFGASGLLSLVLLILFVKMHRKKQGMVLWVTNVTWAEHFQLFEDLFKRINDLSVFENKNLLELMKKTSQNLEMELRKCRAVVLVVGPRHFPELEDWWKEAYPQVLRYLVLEKYAKKLVIVKPSYFEEQIQMRGRHTVIYNGKNLEDVAEAIVGEDFALLEMIGARSYSTLWVAQKTSAFVKAEIRVLKYKAKFDASQLQLVHQQDDY</sequence>
<proteinExistence type="predicted"/>
<keyword evidence="1" id="KW-1133">Transmembrane helix</keyword>